<feature type="region of interest" description="Disordered" evidence="1">
    <location>
        <begin position="11"/>
        <end position="42"/>
    </location>
</feature>
<evidence type="ECO:0000256" key="1">
    <source>
        <dbReference type="SAM" id="MobiDB-lite"/>
    </source>
</evidence>
<keyword evidence="3" id="KW-1185">Reference proteome</keyword>
<evidence type="ECO:0000313" key="3">
    <source>
        <dbReference type="Proteomes" id="UP001165586"/>
    </source>
</evidence>
<comment type="caution">
    <text evidence="2">The sequence shown here is derived from an EMBL/GenBank/DDBJ whole genome shotgun (WGS) entry which is preliminary data.</text>
</comment>
<accession>A0ABT2H196</accession>
<sequence>MTWLFLGVSGEAGGVDGQWWSGWSEKPVERGAVKRGASQRER</sequence>
<dbReference type="EMBL" id="JANLCJ010000002">
    <property type="protein sequence ID" value="MCS5733690.1"/>
    <property type="molecule type" value="Genomic_DNA"/>
</dbReference>
<name>A0ABT2H196_9MICO</name>
<evidence type="ECO:0000313" key="2">
    <source>
        <dbReference type="EMBL" id="MCS5733690.1"/>
    </source>
</evidence>
<reference evidence="2" key="1">
    <citation type="submission" date="2022-08" db="EMBL/GenBank/DDBJ databases">
        <authorList>
            <person name="Deng Y."/>
            <person name="Han X.-F."/>
            <person name="Zhang Y.-Q."/>
        </authorList>
    </citation>
    <scope>NUCLEOTIDE SEQUENCE</scope>
    <source>
        <strain evidence="2">CPCC 203386</strain>
    </source>
</reference>
<organism evidence="2 3">
    <name type="scientific">Herbiconiux daphne</name>
    <dbReference type="NCBI Taxonomy" id="2970914"/>
    <lineage>
        <taxon>Bacteria</taxon>
        <taxon>Bacillati</taxon>
        <taxon>Actinomycetota</taxon>
        <taxon>Actinomycetes</taxon>
        <taxon>Micrococcales</taxon>
        <taxon>Microbacteriaceae</taxon>
        <taxon>Herbiconiux</taxon>
    </lineage>
</organism>
<dbReference type="RefSeq" id="WP_259538507.1">
    <property type="nucleotide sequence ID" value="NZ_JANLCJ010000002.1"/>
</dbReference>
<gene>
    <name evidence="2" type="ORF">N1032_08050</name>
</gene>
<dbReference type="Proteomes" id="UP001165586">
    <property type="component" value="Unassembled WGS sequence"/>
</dbReference>
<proteinExistence type="predicted"/>
<protein>
    <submittedName>
        <fullName evidence="2">Uncharacterized protein</fullName>
    </submittedName>
</protein>
<feature type="compositionally biased region" description="Basic and acidic residues" evidence="1">
    <location>
        <begin position="26"/>
        <end position="42"/>
    </location>
</feature>